<sequence length="424" mass="46526">MKRRQFLGLGAAASVAALAACSNGTNSGGGSSGGVSQVRYGHWDNGSAQALYAALFQKFMDANEDIEILQEFASYDAFQERMTTQIAGGEVADIFWIASPQILAYNQAGIYHDVEGLPGFDFDSLDADMLDRLKIDGKLNTLPVGMITPCFRYNQTFLDELGAEAPSVWSWDSTAEFLRDYTNNNPDGNKGIFYHAGHDLTLEAWLRQHGEDLWTEDGQLGASIDGIASYLDWWEQLRLDEVTLSVEEQGGIQGAWNEFGSKVLSDIGSHNQILEASLVFPDFELREVPTPVLEDAADGHAFTYFVRVGVYEGVPEDRLEAVGRVLDFNLNSEEFITELGPVQGTPASLRQRTALEGTDDPNIQQANSVTDAVLAQEMRPRYDAPPNASTWRREYDAAIEQVVLGQASITDAVTQFHSTVSGSL</sequence>
<accession>A0ABS7SC50</accession>
<keyword evidence="3" id="KW-0813">Transport</keyword>
<dbReference type="Gene3D" id="3.40.190.10">
    <property type="entry name" value="Periplasmic binding protein-like II"/>
    <property type="match status" value="2"/>
</dbReference>
<name>A0ABS7SC50_9MICO</name>
<reference evidence="6 7" key="1">
    <citation type="submission" date="2021-04" db="EMBL/GenBank/DDBJ databases">
        <title>Ruania sp. nov., isolated from sandy soil of mangrove forest.</title>
        <authorList>
            <person name="Ge X."/>
            <person name="Huang R."/>
            <person name="Liu W."/>
        </authorList>
    </citation>
    <scope>NUCLEOTIDE SEQUENCE [LARGE SCALE GENOMIC DNA]</scope>
    <source>
        <strain evidence="6 7">N2-46</strain>
    </source>
</reference>
<dbReference type="InterPro" id="IPR050490">
    <property type="entry name" value="Bact_solute-bd_prot1"/>
</dbReference>
<dbReference type="PANTHER" id="PTHR43649">
    <property type="entry name" value="ARABINOSE-BINDING PROTEIN-RELATED"/>
    <property type="match status" value="1"/>
</dbReference>
<evidence type="ECO:0000256" key="2">
    <source>
        <dbReference type="ARBA" id="ARBA00008520"/>
    </source>
</evidence>
<evidence type="ECO:0000313" key="6">
    <source>
        <dbReference type="EMBL" id="MBZ2197943.1"/>
    </source>
</evidence>
<dbReference type="RefSeq" id="WP_223408240.1">
    <property type="nucleotide sequence ID" value="NZ_JAGSHT010000016.1"/>
</dbReference>
<evidence type="ECO:0000256" key="1">
    <source>
        <dbReference type="ARBA" id="ARBA00004196"/>
    </source>
</evidence>
<keyword evidence="4 5" id="KW-0732">Signal</keyword>
<gene>
    <name evidence="6" type="ORF">KCQ71_17415</name>
</gene>
<evidence type="ECO:0000256" key="5">
    <source>
        <dbReference type="SAM" id="SignalP"/>
    </source>
</evidence>
<comment type="caution">
    <text evidence="6">The sequence shown here is derived from an EMBL/GenBank/DDBJ whole genome shotgun (WGS) entry which is preliminary data.</text>
</comment>
<keyword evidence="7" id="KW-1185">Reference proteome</keyword>
<evidence type="ECO:0000256" key="3">
    <source>
        <dbReference type="ARBA" id="ARBA00022448"/>
    </source>
</evidence>
<proteinExistence type="inferred from homology"/>
<feature type="chain" id="PRO_5046661386" evidence="5">
    <location>
        <begin position="20"/>
        <end position="424"/>
    </location>
</feature>
<dbReference type="EMBL" id="JAGSHT010000016">
    <property type="protein sequence ID" value="MBZ2197943.1"/>
    <property type="molecule type" value="Genomic_DNA"/>
</dbReference>
<evidence type="ECO:0000313" key="7">
    <source>
        <dbReference type="Proteomes" id="UP000826651"/>
    </source>
</evidence>
<feature type="signal peptide" evidence="5">
    <location>
        <begin position="1"/>
        <end position="19"/>
    </location>
</feature>
<dbReference type="PROSITE" id="PS51257">
    <property type="entry name" value="PROKAR_LIPOPROTEIN"/>
    <property type="match status" value="1"/>
</dbReference>
<comment type="subcellular location">
    <subcellularLocation>
        <location evidence="1">Cell envelope</location>
    </subcellularLocation>
</comment>
<comment type="similarity">
    <text evidence="2">Belongs to the bacterial solute-binding protein 1 family.</text>
</comment>
<dbReference type="Proteomes" id="UP000826651">
    <property type="component" value="Unassembled WGS sequence"/>
</dbReference>
<organism evidence="6 7">
    <name type="scientific">Occultella gossypii</name>
    <dbReference type="NCBI Taxonomy" id="2800820"/>
    <lineage>
        <taxon>Bacteria</taxon>
        <taxon>Bacillati</taxon>
        <taxon>Actinomycetota</taxon>
        <taxon>Actinomycetes</taxon>
        <taxon>Micrococcales</taxon>
        <taxon>Ruaniaceae</taxon>
        <taxon>Occultella</taxon>
    </lineage>
</organism>
<protein>
    <submittedName>
        <fullName evidence="6">Carbohydrate ABC transporter substrate-binding protein</fullName>
    </submittedName>
</protein>
<evidence type="ECO:0000256" key="4">
    <source>
        <dbReference type="ARBA" id="ARBA00022729"/>
    </source>
</evidence>
<dbReference type="SUPFAM" id="SSF53850">
    <property type="entry name" value="Periplasmic binding protein-like II"/>
    <property type="match status" value="1"/>
</dbReference>
<dbReference type="InterPro" id="IPR006059">
    <property type="entry name" value="SBP"/>
</dbReference>
<dbReference type="Pfam" id="PF13416">
    <property type="entry name" value="SBP_bac_8"/>
    <property type="match status" value="1"/>
</dbReference>
<dbReference type="PANTHER" id="PTHR43649:SF31">
    <property type="entry name" value="SN-GLYCEROL-3-PHOSPHATE-BINDING PERIPLASMIC PROTEIN UGPB"/>
    <property type="match status" value="1"/>
</dbReference>